<organism evidence="3 4">
    <name type="scientific">Orbilia oligospora</name>
    <name type="common">Nematode-trapping fungus</name>
    <name type="synonym">Arthrobotrys oligospora</name>
    <dbReference type="NCBI Taxonomy" id="2813651"/>
    <lineage>
        <taxon>Eukaryota</taxon>
        <taxon>Fungi</taxon>
        <taxon>Dikarya</taxon>
        <taxon>Ascomycota</taxon>
        <taxon>Pezizomycotina</taxon>
        <taxon>Orbiliomycetes</taxon>
        <taxon>Orbiliales</taxon>
        <taxon>Orbiliaceae</taxon>
        <taxon>Orbilia</taxon>
    </lineage>
</organism>
<sequence length="444" mass="50279">MDTKGEVEDKSGDASHVQARTTIQASPCWARGKELFFLSLLESKRPPSKGEIDDFMKDNAHLDGTIQDCQKIQKNADASYKGKASGRLIGKLLNTLSIIKEVADPFLEFAPESVSIAWFAISALVQIGATDVENCELIFGACNNVATILLTCRLYENRYQNAPKDGAGNVEIGSREVEQKIIGGIPDVIASILDFSWHVRLLFKKNKFVRALKEAFSPKIKEKIDAIDTGYAKLRQIANDAFQERIMDSVEDLRKSLQQDRDELRSIMFPALGEISEKLNEISDVKANVELTRLREEFRLKRTEYLRPTETHIQQFNATFDPVSKYADHICQWLFSDIHYKLWELHDNDIEQKETLHSQLLDAHSETDKTAQLKIPNLFYVQARPGFGKSVTMASVIRKLSLDSNCIVAYFFFKQGDDNTQKSLRALNSLAAQLFDDKNACTRE</sequence>
<keyword evidence="1" id="KW-0677">Repeat</keyword>
<comment type="caution">
    <text evidence="3">The sequence shown here is derived from an EMBL/GenBank/DDBJ whole genome shotgun (WGS) entry which is preliminary data.</text>
</comment>
<evidence type="ECO:0000259" key="2">
    <source>
        <dbReference type="Pfam" id="PF24883"/>
    </source>
</evidence>
<accession>A0A7C8UZ46</accession>
<dbReference type="EMBL" id="WIPF01000024">
    <property type="protein sequence ID" value="KAF3226201.1"/>
    <property type="molecule type" value="Genomic_DNA"/>
</dbReference>
<reference evidence="3 4" key="1">
    <citation type="submission" date="2019-06" db="EMBL/GenBank/DDBJ databases">
        <authorList>
            <person name="Palmer J.M."/>
        </authorList>
    </citation>
    <scope>NUCLEOTIDE SEQUENCE [LARGE SCALE GENOMIC DNA]</scope>
    <source>
        <strain evidence="3 4">TWF191</strain>
    </source>
</reference>
<dbReference type="InterPro" id="IPR056884">
    <property type="entry name" value="NPHP3-like_N"/>
</dbReference>
<proteinExistence type="predicted"/>
<protein>
    <recommendedName>
        <fullName evidence="2">Nephrocystin 3-like N-terminal domain-containing protein</fullName>
    </recommendedName>
</protein>
<gene>
    <name evidence="3" type="ORF">TWF191_004862</name>
</gene>
<dbReference type="PANTHER" id="PTHR10039:SF14">
    <property type="entry name" value="NACHT DOMAIN-CONTAINING PROTEIN"/>
    <property type="match status" value="1"/>
</dbReference>
<evidence type="ECO:0000256" key="1">
    <source>
        <dbReference type="ARBA" id="ARBA00022737"/>
    </source>
</evidence>
<dbReference type="SUPFAM" id="SSF58113">
    <property type="entry name" value="Apolipoprotein A-I"/>
    <property type="match status" value="1"/>
</dbReference>
<evidence type="ECO:0000313" key="3">
    <source>
        <dbReference type="EMBL" id="KAF3226201.1"/>
    </source>
</evidence>
<dbReference type="AlphaFoldDB" id="A0A7C8UZ46"/>
<evidence type="ECO:0000313" key="4">
    <source>
        <dbReference type="Proteomes" id="UP000483672"/>
    </source>
</evidence>
<feature type="domain" description="Nephrocystin 3-like N-terminal" evidence="2">
    <location>
        <begin position="376"/>
        <end position="441"/>
    </location>
</feature>
<dbReference type="Pfam" id="PF24883">
    <property type="entry name" value="NPHP3_N"/>
    <property type="match status" value="1"/>
</dbReference>
<dbReference type="PANTHER" id="PTHR10039">
    <property type="entry name" value="AMELOGENIN"/>
    <property type="match status" value="1"/>
</dbReference>
<dbReference type="Proteomes" id="UP000483672">
    <property type="component" value="Unassembled WGS sequence"/>
</dbReference>
<dbReference type="Gene3D" id="1.20.120.20">
    <property type="entry name" value="Apolipoprotein"/>
    <property type="match status" value="1"/>
</dbReference>
<name>A0A7C8UZ46_ORBOL</name>